<sequence>MKKNFRTKNFRRRFISLLGFQFKVFLPSLCLSLMKQDIYPEKIKKISKEESDTLFNSYDFKRLEMYAQNLVDYHLVIDLVPDIARLYYSNKLGEEFNVSLVQSAILLGVGLQKKSVEELEKELQLPPNQLLAMFNKVIKKFISLLEEIQISQIDKMLFKPDSEMKKDQDKMQPLKQSLEEELKEASDKVIEQELERKKQLLDVDLKQYEIKGSEKEWTDALKLPVSGYVTVKRMNEKKSVDVESHFEISNNKNDNFDKPDRKKDEIVWSKINLLI</sequence>
<dbReference type="EMBL" id="REGN01001736">
    <property type="protein sequence ID" value="RNA32850.1"/>
    <property type="molecule type" value="Genomic_DNA"/>
</dbReference>
<dbReference type="GO" id="GO:0000049">
    <property type="term" value="F:tRNA binding"/>
    <property type="evidence" value="ECO:0007669"/>
    <property type="project" value="TreeGrafter"/>
</dbReference>
<feature type="domain" description="Possible tRNA binding" evidence="2">
    <location>
        <begin position="7"/>
        <end position="220"/>
    </location>
</feature>
<evidence type="ECO:0000256" key="1">
    <source>
        <dbReference type="SAM" id="Coils"/>
    </source>
</evidence>
<protein>
    <submittedName>
        <fullName evidence="3">N-acetyltransferase 10-like</fullName>
    </submittedName>
</protein>
<reference evidence="3 4" key="1">
    <citation type="journal article" date="2018" name="Sci. Rep.">
        <title>Genomic signatures of local adaptation to the degree of environmental predictability in rotifers.</title>
        <authorList>
            <person name="Franch-Gras L."/>
            <person name="Hahn C."/>
            <person name="Garcia-Roger E.M."/>
            <person name="Carmona M.J."/>
            <person name="Serra M."/>
            <person name="Gomez A."/>
        </authorList>
    </citation>
    <scope>NUCLEOTIDE SEQUENCE [LARGE SCALE GENOMIC DNA]</scope>
    <source>
        <strain evidence="3">HYR1</strain>
    </source>
</reference>
<dbReference type="InterPro" id="IPR027992">
    <property type="entry name" value="tRNA_bind_dom"/>
</dbReference>
<gene>
    <name evidence="3" type="ORF">BpHYR1_017170</name>
</gene>
<dbReference type="STRING" id="10195.A0A3M7SBD9"/>
<evidence type="ECO:0000313" key="3">
    <source>
        <dbReference type="EMBL" id="RNA32850.1"/>
    </source>
</evidence>
<dbReference type="GO" id="GO:0005730">
    <property type="term" value="C:nucleolus"/>
    <property type="evidence" value="ECO:0007669"/>
    <property type="project" value="TreeGrafter"/>
</dbReference>
<dbReference type="PANTHER" id="PTHR10925">
    <property type="entry name" value="N-ACETYLTRANSFERASE 10"/>
    <property type="match status" value="1"/>
</dbReference>
<dbReference type="GO" id="GO:0030686">
    <property type="term" value="C:90S preribosome"/>
    <property type="evidence" value="ECO:0007669"/>
    <property type="project" value="TreeGrafter"/>
</dbReference>
<keyword evidence="4" id="KW-1185">Reference proteome</keyword>
<dbReference type="InterPro" id="IPR032672">
    <property type="entry name" value="TmcA/NAT10/Kre33"/>
</dbReference>
<keyword evidence="3" id="KW-0808">Transferase</keyword>
<dbReference type="PANTHER" id="PTHR10925:SF5">
    <property type="entry name" value="RNA CYTIDINE ACETYLTRANSFERASE"/>
    <property type="match status" value="1"/>
</dbReference>
<evidence type="ECO:0000313" key="4">
    <source>
        <dbReference type="Proteomes" id="UP000276133"/>
    </source>
</evidence>
<dbReference type="OrthoDB" id="10067491at2759"/>
<dbReference type="Pfam" id="PF13725">
    <property type="entry name" value="tRNA_bind_2"/>
    <property type="match status" value="1"/>
</dbReference>
<evidence type="ECO:0000259" key="2">
    <source>
        <dbReference type="Pfam" id="PF13725"/>
    </source>
</evidence>
<feature type="coiled-coil region" evidence="1">
    <location>
        <begin position="175"/>
        <end position="211"/>
    </location>
</feature>
<comment type="caution">
    <text evidence="3">The sequence shown here is derived from an EMBL/GenBank/DDBJ whole genome shotgun (WGS) entry which is preliminary data.</text>
</comment>
<dbReference type="AlphaFoldDB" id="A0A3M7SBD9"/>
<organism evidence="3 4">
    <name type="scientific">Brachionus plicatilis</name>
    <name type="common">Marine rotifer</name>
    <name type="synonym">Brachionus muelleri</name>
    <dbReference type="NCBI Taxonomy" id="10195"/>
    <lineage>
        <taxon>Eukaryota</taxon>
        <taxon>Metazoa</taxon>
        <taxon>Spiralia</taxon>
        <taxon>Gnathifera</taxon>
        <taxon>Rotifera</taxon>
        <taxon>Eurotatoria</taxon>
        <taxon>Monogononta</taxon>
        <taxon>Pseudotrocha</taxon>
        <taxon>Ploima</taxon>
        <taxon>Brachionidae</taxon>
        <taxon>Brachionus</taxon>
    </lineage>
</organism>
<name>A0A3M7SBD9_BRAPC</name>
<dbReference type="GO" id="GO:1990883">
    <property type="term" value="F:18S rRNA cytidine N-acetyltransferase activity"/>
    <property type="evidence" value="ECO:0007669"/>
    <property type="project" value="TreeGrafter"/>
</dbReference>
<accession>A0A3M7SBD9</accession>
<dbReference type="Proteomes" id="UP000276133">
    <property type="component" value="Unassembled WGS sequence"/>
</dbReference>
<dbReference type="GO" id="GO:1904812">
    <property type="term" value="P:rRNA acetylation involved in maturation of SSU-rRNA"/>
    <property type="evidence" value="ECO:0007669"/>
    <property type="project" value="TreeGrafter"/>
</dbReference>
<proteinExistence type="predicted"/>
<keyword evidence="1" id="KW-0175">Coiled coil</keyword>